<gene>
    <name evidence="2" type="primary">80</name>
    <name evidence="2" type="ORF">SEA_PUMPERNICKEL_80</name>
</gene>
<reference evidence="2" key="1">
    <citation type="submission" date="2021-09" db="EMBL/GenBank/DDBJ databases">
        <authorList>
            <person name="Andersen S.H."/>
            <person name="Beall E.A."/>
            <person name="Cappelle B."/>
            <person name="Falteisek K.J."/>
            <person name="Fenske B.A."/>
            <person name="Gansluckner N.W."/>
            <person name="Gilbertson S.M."/>
            <person name="Krings K.J."/>
            <person name="Mobeck M."/>
            <person name="Odeku J.O."/>
            <person name="Poncelet M.E."/>
            <person name="Rohr J.R."/>
            <person name="Rolands L."/>
            <person name="Whipple C.D."/>
            <person name="Whipple E.M."/>
            <person name="Spring A.M."/>
            <person name="Klyczek K."/>
            <person name="Garlena R.A."/>
            <person name="Russell D.A."/>
            <person name="Pope W.H."/>
            <person name="Jacobs-Sera D."/>
            <person name="Hatfull G.F."/>
        </authorList>
    </citation>
    <scope>NUCLEOTIDE SEQUENCE</scope>
</reference>
<protein>
    <submittedName>
        <fullName evidence="2">Portal protein</fullName>
    </submittedName>
</protein>
<name>A0AAE9C2V1_9CAUD</name>
<dbReference type="RefSeq" id="YP_010755111.1">
    <property type="nucleotide sequence ID" value="NC_073468.1"/>
</dbReference>
<evidence type="ECO:0000256" key="1">
    <source>
        <dbReference type="SAM" id="MobiDB-lite"/>
    </source>
</evidence>
<evidence type="ECO:0000313" key="2">
    <source>
        <dbReference type="EMBL" id="UDL15871.1"/>
    </source>
</evidence>
<dbReference type="Proteomes" id="UP000827768">
    <property type="component" value="Segment"/>
</dbReference>
<dbReference type="KEGG" id="vg:80019720"/>
<proteinExistence type="predicted"/>
<feature type="region of interest" description="Disordered" evidence="1">
    <location>
        <begin position="1"/>
        <end position="25"/>
    </location>
</feature>
<feature type="compositionally biased region" description="Low complexity" evidence="1">
    <location>
        <begin position="520"/>
        <end position="545"/>
    </location>
</feature>
<feature type="compositionally biased region" description="Basic and acidic residues" evidence="1">
    <location>
        <begin position="1"/>
        <end position="14"/>
    </location>
</feature>
<sequence>MANPFRREPSRYDPAESASYSTPRPLTAAASRIKLGDKMEADLFRQRQSSQTTSWQTAAWEYYDAISEVKYAFNLVASVVSRIRLYTAVIENPAEQPVPLASASSIPPELADAAERALARLDSAYGGQAGLLRDAALNLSVTGECYLVQVPERPGQGLPETWDIRSTDELHVDQKGNYVIYPRRDLLKGRGGNGIPRGAIELPPHAFAGRIWRAHPRFSEEPDSSMIGLLDLCDELLLLNRTFRSTHRSRLNAGLLYVPDGMSNSASPDPDLFADPEEQAPSPEEVNDEFEEQLLVGMSTPIEDESSASAVVPIIVRGPADLADKLKPIKIERSFDDSMNARSDRVLERILQGLDVPKDTVTGMANVKYSNAIQIDESLYKAHIEPMLLLISDAITNLYLRPYLISQNWNEYDVNRITVWYDPSAVATRNDRAADADSGYEKMAISGETWRRAHGFSQQDAPDPNELVLRMMMQQGNLSPELFEALLRVVAPDIMDAAKAANQANSVAPIPGEAADILNGTPGATADPSAAAPGAPAAPEEALPTPEEEVAPGEDAPPFPLAEPGDSQEPTA</sequence>
<keyword evidence="3" id="KW-1185">Reference proteome</keyword>
<accession>A0AAE9C2V1</accession>
<dbReference type="GeneID" id="80019720"/>
<dbReference type="EMBL" id="OK040790">
    <property type="protein sequence ID" value="UDL15871.1"/>
    <property type="molecule type" value="Genomic_DNA"/>
</dbReference>
<feature type="region of interest" description="Disordered" evidence="1">
    <location>
        <begin position="518"/>
        <end position="572"/>
    </location>
</feature>
<organism evidence="2 3">
    <name type="scientific">Microbacterium phage Pumpernickel</name>
    <dbReference type="NCBI Taxonomy" id="2885983"/>
    <lineage>
        <taxon>Viruses</taxon>
        <taxon>Duplodnaviria</taxon>
        <taxon>Heunggongvirae</taxon>
        <taxon>Uroviricota</taxon>
        <taxon>Caudoviricetes</taxon>
        <taxon>Pumpernickelvirus</taxon>
        <taxon>Pumpernickelvirus pumpernickel</taxon>
    </lineage>
</organism>
<evidence type="ECO:0000313" key="3">
    <source>
        <dbReference type="Proteomes" id="UP000827768"/>
    </source>
</evidence>